<comment type="caution">
    <text evidence="7">The sequence shown here is derived from an EMBL/GenBank/DDBJ whole genome shotgun (WGS) entry which is preliminary data.</text>
</comment>
<accession>A0AAD6U515</accession>
<evidence type="ECO:0000256" key="4">
    <source>
        <dbReference type="PROSITE-ProRule" id="PRU00134"/>
    </source>
</evidence>
<evidence type="ECO:0000256" key="1">
    <source>
        <dbReference type="ARBA" id="ARBA00022723"/>
    </source>
</evidence>
<dbReference type="Proteomes" id="UP001222325">
    <property type="component" value="Unassembled WGS sequence"/>
</dbReference>
<dbReference type="PROSITE" id="PS50865">
    <property type="entry name" value="ZF_MYND_2"/>
    <property type="match status" value="1"/>
</dbReference>
<proteinExistence type="predicted"/>
<keyword evidence="9" id="KW-1185">Reference proteome</keyword>
<name>A0AAD6U515_9AGAR</name>
<evidence type="ECO:0000313" key="9">
    <source>
        <dbReference type="Proteomes" id="UP001222325"/>
    </source>
</evidence>
<dbReference type="InterPro" id="IPR002893">
    <property type="entry name" value="Znf_MYND"/>
</dbReference>
<reference evidence="7" key="1">
    <citation type="submission" date="2023-03" db="EMBL/GenBank/DDBJ databases">
        <title>Massive genome expansion in bonnet fungi (Mycena s.s.) driven by repeated elements and novel gene families across ecological guilds.</title>
        <authorList>
            <consortium name="Lawrence Berkeley National Laboratory"/>
            <person name="Harder C.B."/>
            <person name="Miyauchi S."/>
            <person name="Viragh M."/>
            <person name="Kuo A."/>
            <person name="Thoen E."/>
            <person name="Andreopoulos B."/>
            <person name="Lu D."/>
            <person name="Skrede I."/>
            <person name="Drula E."/>
            <person name="Henrissat B."/>
            <person name="Morin E."/>
            <person name="Kohler A."/>
            <person name="Barry K."/>
            <person name="LaButti K."/>
            <person name="Morin E."/>
            <person name="Salamov A."/>
            <person name="Lipzen A."/>
            <person name="Mereny Z."/>
            <person name="Hegedus B."/>
            <person name="Baldrian P."/>
            <person name="Stursova M."/>
            <person name="Weitz H."/>
            <person name="Taylor A."/>
            <person name="Grigoriev I.V."/>
            <person name="Nagy L.G."/>
            <person name="Martin F."/>
            <person name="Kauserud H."/>
        </authorList>
    </citation>
    <scope>NUCLEOTIDE SEQUENCE</scope>
    <source>
        <strain evidence="7">CBHHK173m</strain>
    </source>
</reference>
<keyword evidence="1" id="KW-0479">Metal-binding</keyword>
<dbReference type="EMBL" id="JARJCN010000021">
    <property type="protein sequence ID" value="KAJ7090897.1"/>
    <property type="molecule type" value="Genomic_DNA"/>
</dbReference>
<organism evidence="7 9">
    <name type="scientific">Mycena belliarum</name>
    <dbReference type="NCBI Taxonomy" id="1033014"/>
    <lineage>
        <taxon>Eukaryota</taxon>
        <taxon>Fungi</taxon>
        <taxon>Dikarya</taxon>
        <taxon>Basidiomycota</taxon>
        <taxon>Agaricomycotina</taxon>
        <taxon>Agaricomycetes</taxon>
        <taxon>Agaricomycetidae</taxon>
        <taxon>Agaricales</taxon>
        <taxon>Marasmiineae</taxon>
        <taxon>Mycenaceae</taxon>
        <taxon>Mycena</taxon>
    </lineage>
</organism>
<sequence>MLEIAKRNAASPVKTPRAHLEGLNIPAGFVLPSLAAVRADAARSKDMQNRPEDFEDIVFFFPPGTSANAAELPSRLRLPLVFNNLVPSLFKFSYFAREHDVPEDVVDDCIWALSQFILVMEECSEAVLRAVGHVRPGNPYNKSKYATLLNARGKIAHHLLRTDRALEAVPYAKAMVDEECSRQDESWLLNPMVFELYGETLVCTRTDDGTAVKMLRRAMLGIESVNWPASGVAQLVTTRVVLSRALRNIGADDEAKPHETWAINWLRKNPVLIEETDLKALLLPAAQILDGLGGEEWLTNRKSTTKSDERRTKACRTCGAREPKVTLSKCNNCKYIFYCSRDCQRAHWKHHKVECREMAETAKKIELLSLADPEAGKRASDWSAWCNANHAATQWGLIHALGFHRDPQRGRTHILIKEVAYVPGASKLKHKFRVVACGVFRIADVLRDIESHMRLDFGEGQEYVDSLFAEIDGTRTSDVKLPFIDLSFGEGVSPWLGSGATNMDGLDVLPYDPDWRKQFNAGAPPGPLKLRSGAKDAEHVF</sequence>
<dbReference type="Gene3D" id="6.10.140.2220">
    <property type="match status" value="1"/>
</dbReference>
<dbReference type="PROSITE" id="PS01360">
    <property type="entry name" value="ZF_MYND_1"/>
    <property type="match status" value="1"/>
</dbReference>
<dbReference type="Pfam" id="PF01753">
    <property type="entry name" value="zf-MYND"/>
    <property type="match status" value="1"/>
</dbReference>
<evidence type="ECO:0000313" key="8">
    <source>
        <dbReference type="EMBL" id="KAJ7090902.1"/>
    </source>
</evidence>
<evidence type="ECO:0000256" key="3">
    <source>
        <dbReference type="ARBA" id="ARBA00022833"/>
    </source>
</evidence>
<feature type="region of interest" description="Disordered" evidence="5">
    <location>
        <begin position="522"/>
        <end position="541"/>
    </location>
</feature>
<evidence type="ECO:0000256" key="5">
    <source>
        <dbReference type="SAM" id="MobiDB-lite"/>
    </source>
</evidence>
<keyword evidence="2 4" id="KW-0863">Zinc-finger</keyword>
<dbReference type="SUPFAM" id="SSF144232">
    <property type="entry name" value="HIT/MYND zinc finger-like"/>
    <property type="match status" value="1"/>
</dbReference>
<dbReference type="AlphaFoldDB" id="A0AAD6U515"/>
<evidence type="ECO:0000256" key="2">
    <source>
        <dbReference type="ARBA" id="ARBA00022771"/>
    </source>
</evidence>
<keyword evidence="3" id="KW-0862">Zinc</keyword>
<gene>
    <name evidence="7" type="ORF">B0H15DRAFT_837247</name>
    <name evidence="8" type="ORF">B0H15DRAFT_837276</name>
</gene>
<protein>
    <recommendedName>
        <fullName evidence="6">MYND-type domain-containing protein</fullName>
    </recommendedName>
</protein>
<evidence type="ECO:0000313" key="7">
    <source>
        <dbReference type="EMBL" id="KAJ7090897.1"/>
    </source>
</evidence>
<feature type="domain" description="MYND-type" evidence="6">
    <location>
        <begin position="315"/>
        <end position="355"/>
    </location>
</feature>
<dbReference type="GO" id="GO:0008270">
    <property type="term" value="F:zinc ion binding"/>
    <property type="evidence" value="ECO:0007669"/>
    <property type="project" value="UniProtKB-KW"/>
</dbReference>
<dbReference type="EMBL" id="JARJCN010000021">
    <property type="protein sequence ID" value="KAJ7090902.1"/>
    <property type="molecule type" value="Genomic_DNA"/>
</dbReference>
<evidence type="ECO:0000259" key="6">
    <source>
        <dbReference type="PROSITE" id="PS50865"/>
    </source>
</evidence>